<dbReference type="EMBL" id="CP006943">
    <property type="protein sequence ID" value="AHG76588.1"/>
    <property type="molecule type" value="Genomic_DNA"/>
</dbReference>
<evidence type="ECO:0000313" key="1">
    <source>
        <dbReference type="EMBL" id="AHG76588.1"/>
    </source>
</evidence>
<reference evidence="1 2" key="1">
    <citation type="submission" date="2013-12" db="EMBL/GenBank/DDBJ databases">
        <title>Annotation of the Mannheimia varigena USDA-ARS-USMARC-1296 complete genome.</title>
        <authorList>
            <person name="Harhay G.P."/>
            <person name="Clawson M.L."/>
            <person name="Murray R.W."/>
            <person name="Lubbers B.V."/>
            <person name="Heaton M.P."/>
            <person name="Chitko-Mckown C.G."/>
            <person name="Harhay D.M."/>
            <person name="Smith T.P.L."/>
        </authorList>
    </citation>
    <scope>NUCLEOTIDE SEQUENCE [LARGE SCALE GENOMIC DNA]</scope>
    <source>
        <strain evidence="1 2">USDA-ARS-USMARC-1296</strain>
    </source>
</reference>
<organism evidence="1 2">
    <name type="scientific">Mannheimia varigena USDA-ARS-USMARC-1296</name>
    <dbReference type="NCBI Taxonomy" id="1433287"/>
    <lineage>
        <taxon>Bacteria</taxon>
        <taxon>Pseudomonadati</taxon>
        <taxon>Pseudomonadota</taxon>
        <taxon>Gammaproteobacteria</taxon>
        <taxon>Pasteurellales</taxon>
        <taxon>Pasteurellaceae</taxon>
        <taxon>Mannheimia</taxon>
    </lineage>
</organism>
<name>W0QH57_9PAST</name>
<dbReference type="Proteomes" id="UP000066995">
    <property type="component" value="Chromosome"/>
</dbReference>
<keyword evidence="2" id="KW-1185">Reference proteome</keyword>
<dbReference type="STRING" id="1433287.X808_20700"/>
<accession>W0QH57</accession>
<evidence type="ECO:0000313" key="2">
    <source>
        <dbReference type="Proteomes" id="UP000066995"/>
    </source>
</evidence>
<gene>
    <name evidence="1" type="ORF">X808_20700</name>
</gene>
<dbReference type="HOGENOM" id="CLU_3169956_0_0_6"/>
<protein>
    <submittedName>
        <fullName evidence="1">Uncharacterized protein</fullName>
    </submittedName>
</protein>
<dbReference type="KEGG" id="mvi:X808_20700"/>
<dbReference type="PATRIC" id="fig|1433287.3.peg.2065"/>
<dbReference type="AlphaFoldDB" id="W0QH57"/>
<proteinExistence type="predicted"/>
<sequence length="47" mass="5410">MPLPSLLNVTFLLLNYSTRRRRALPFLFAKNEVKLTACIFAISVEKL</sequence>